<keyword evidence="3" id="KW-0804">Transcription</keyword>
<dbReference type="PROSITE" id="PS50157">
    <property type="entry name" value="ZINC_FINGER_C2H2_2"/>
    <property type="match status" value="1"/>
</dbReference>
<dbReference type="InterPro" id="IPR051514">
    <property type="entry name" value="R-spondin"/>
</dbReference>
<evidence type="ECO:0000313" key="8">
    <source>
        <dbReference type="Proteomes" id="UP000694383"/>
    </source>
</evidence>
<dbReference type="InterPro" id="IPR013087">
    <property type="entry name" value="Znf_C2H2_type"/>
</dbReference>
<keyword evidence="1" id="KW-0805">Transcription regulation</keyword>
<dbReference type="SUPFAM" id="SSF57184">
    <property type="entry name" value="Growth factor receptor domain"/>
    <property type="match status" value="1"/>
</dbReference>
<keyword evidence="8" id="KW-1185">Reference proteome</keyword>
<dbReference type="PANTHER" id="PTHR46987:SF7">
    <property type="entry name" value="TNFR-CYS DOMAIN-CONTAINING PROTEIN"/>
    <property type="match status" value="1"/>
</dbReference>
<dbReference type="InterPro" id="IPR006212">
    <property type="entry name" value="Furin_repeat"/>
</dbReference>
<reference evidence="7" key="1">
    <citation type="submission" date="2025-08" db="UniProtKB">
        <authorList>
            <consortium name="Ensembl"/>
        </authorList>
    </citation>
    <scope>IDENTIFICATION</scope>
</reference>
<keyword evidence="2" id="KW-0238">DNA-binding</keyword>
<reference evidence="7" key="2">
    <citation type="submission" date="2025-09" db="UniProtKB">
        <authorList>
            <consortium name="Ensembl"/>
        </authorList>
    </citation>
    <scope>IDENTIFICATION</scope>
</reference>
<dbReference type="Proteomes" id="UP000694383">
    <property type="component" value="Unplaced"/>
</dbReference>
<dbReference type="Gene3D" id="2.10.220.10">
    <property type="entry name" value="Hormone Receptor, Insulin-like Growth Factor Receptor 1, Chain A, domain 2"/>
    <property type="match status" value="3"/>
</dbReference>
<dbReference type="CDD" id="cd21571">
    <property type="entry name" value="KLF13_N"/>
    <property type="match status" value="1"/>
</dbReference>
<dbReference type="GeneTree" id="ENSGT00730000111835"/>
<evidence type="ECO:0000313" key="7">
    <source>
        <dbReference type="Ensembl" id="ENSOSIP00000034092.1"/>
    </source>
</evidence>
<name>A0A8C7YYQ9_9TELE</name>
<dbReference type="CDD" id="cd00064">
    <property type="entry name" value="FU"/>
    <property type="match status" value="1"/>
</dbReference>
<evidence type="ECO:0000256" key="4">
    <source>
        <dbReference type="PROSITE-ProRule" id="PRU00042"/>
    </source>
</evidence>
<dbReference type="AlphaFoldDB" id="A0A8C7YYQ9"/>
<keyword evidence="4" id="KW-0479">Metal-binding</keyword>
<feature type="region of interest" description="Disordered" evidence="5">
    <location>
        <begin position="66"/>
        <end position="120"/>
    </location>
</feature>
<dbReference type="FunFam" id="3.30.160.60:FF:000232">
    <property type="entry name" value="Krueppel-like factor 9"/>
    <property type="match status" value="1"/>
</dbReference>
<feature type="compositionally biased region" description="Basic and acidic residues" evidence="5">
    <location>
        <begin position="72"/>
        <end position="86"/>
    </location>
</feature>
<evidence type="ECO:0000256" key="3">
    <source>
        <dbReference type="ARBA" id="ARBA00023163"/>
    </source>
</evidence>
<accession>A0A8C7YYQ9</accession>
<dbReference type="Gene3D" id="3.30.160.60">
    <property type="entry name" value="Classic Zinc Finger"/>
    <property type="match status" value="1"/>
</dbReference>
<evidence type="ECO:0000256" key="1">
    <source>
        <dbReference type="ARBA" id="ARBA00023015"/>
    </source>
</evidence>
<evidence type="ECO:0000256" key="2">
    <source>
        <dbReference type="ARBA" id="ARBA00023125"/>
    </source>
</evidence>
<dbReference type="Ensembl" id="ENSOSIT00000035938.1">
    <property type="protein sequence ID" value="ENSOSIP00000034092.1"/>
    <property type="gene ID" value="ENSOSIG00000017199.1"/>
</dbReference>
<sequence>MDHFAAECLVSMSSRAIVHPPKGNREIKPEIPSSSRIGEDMKEPLVKDNSSLFVVARILADFNQQTPNGEQAKIKDENTPNLREDGNSATPTTFPDPLPKQRGKRSRGRTEQESPQKKHKCHYSGCEKVYGKSSHLKAHLRTHTDEDGLERFLHQGRCRIHCPRGFYPDRGHYACLPCISNCELCTDGNICAKCREYYELQNGVCHPPLCDKGQVEDPDTGECIDCESGCETCSSENPEICYSCVQGYVLSRHQCRRHCPWSTFLDRSSGICVSCPAPCEDCRNSTHCLACQPDYFLTGTSIKAQSQLVLMCFSLIL</sequence>
<dbReference type="SMART" id="SM00261">
    <property type="entry name" value="FU"/>
    <property type="match status" value="3"/>
</dbReference>
<dbReference type="PANTHER" id="PTHR46987">
    <property type="entry name" value="NEUROHYPOPHYSIAL HORMONES, N-TERMINAL DOMAIN CONTAINING PROTEIN"/>
    <property type="match status" value="1"/>
</dbReference>
<keyword evidence="4" id="KW-0862">Zinc</keyword>
<dbReference type="InterPro" id="IPR009030">
    <property type="entry name" value="Growth_fac_rcpt_cys_sf"/>
</dbReference>
<keyword evidence="4" id="KW-0863">Zinc-finger</keyword>
<feature type="region of interest" description="Disordered" evidence="5">
    <location>
        <begin position="20"/>
        <end position="42"/>
    </location>
</feature>
<evidence type="ECO:0000256" key="5">
    <source>
        <dbReference type="SAM" id="MobiDB-lite"/>
    </source>
</evidence>
<organism evidence="7 8">
    <name type="scientific">Oryzias sinensis</name>
    <name type="common">Chinese medaka</name>
    <dbReference type="NCBI Taxonomy" id="183150"/>
    <lineage>
        <taxon>Eukaryota</taxon>
        <taxon>Metazoa</taxon>
        <taxon>Chordata</taxon>
        <taxon>Craniata</taxon>
        <taxon>Vertebrata</taxon>
        <taxon>Euteleostomi</taxon>
        <taxon>Actinopterygii</taxon>
        <taxon>Neopterygii</taxon>
        <taxon>Teleostei</taxon>
        <taxon>Neoteleostei</taxon>
        <taxon>Acanthomorphata</taxon>
        <taxon>Ovalentaria</taxon>
        <taxon>Atherinomorphae</taxon>
        <taxon>Beloniformes</taxon>
        <taxon>Adrianichthyidae</taxon>
        <taxon>Oryziinae</taxon>
        <taxon>Oryzias</taxon>
    </lineage>
</organism>
<evidence type="ECO:0000259" key="6">
    <source>
        <dbReference type="PROSITE" id="PS50157"/>
    </source>
</evidence>
<dbReference type="PROSITE" id="PS00028">
    <property type="entry name" value="ZINC_FINGER_C2H2_1"/>
    <property type="match status" value="1"/>
</dbReference>
<protein>
    <recommendedName>
        <fullName evidence="6">C2H2-type domain-containing protein</fullName>
    </recommendedName>
</protein>
<dbReference type="GO" id="GO:0008270">
    <property type="term" value="F:zinc ion binding"/>
    <property type="evidence" value="ECO:0007669"/>
    <property type="project" value="UniProtKB-KW"/>
</dbReference>
<proteinExistence type="predicted"/>
<feature type="domain" description="C2H2-type" evidence="6">
    <location>
        <begin position="119"/>
        <end position="148"/>
    </location>
</feature>
<dbReference type="GO" id="GO:0003677">
    <property type="term" value="F:DNA binding"/>
    <property type="evidence" value="ECO:0007669"/>
    <property type="project" value="UniProtKB-KW"/>
</dbReference>